<dbReference type="Pfam" id="PF00044">
    <property type="entry name" value="Gp_dh_N"/>
    <property type="match status" value="1"/>
</dbReference>
<dbReference type="PRINTS" id="PR00078">
    <property type="entry name" value="G3PDHDRGNASE"/>
</dbReference>
<evidence type="ECO:0000259" key="5">
    <source>
        <dbReference type="SMART" id="SM00846"/>
    </source>
</evidence>
<proteinExistence type="inferred from homology"/>
<comment type="similarity">
    <text evidence="1 3">Belongs to the glyceraldehyde-3-phosphate dehydrogenase family.</text>
</comment>
<dbReference type="GO" id="GO:0004365">
    <property type="term" value="F:glyceraldehyde-3-phosphate dehydrogenase (NAD+) (phosphorylating) activity"/>
    <property type="evidence" value="ECO:0007669"/>
    <property type="project" value="UniProtKB-ARBA"/>
</dbReference>
<dbReference type="SMART" id="SM00846">
    <property type="entry name" value="Gp_dh_N"/>
    <property type="match status" value="1"/>
</dbReference>
<dbReference type="NCBIfam" id="NF006139">
    <property type="entry name" value="PRK08289.1"/>
    <property type="match status" value="1"/>
</dbReference>
<dbReference type="Gene3D" id="3.30.360.10">
    <property type="entry name" value="Dihydrodipicolinate Reductase, domain 2"/>
    <property type="match status" value="1"/>
</dbReference>
<dbReference type="PROSITE" id="PS00071">
    <property type="entry name" value="GAPDH"/>
    <property type="match status" value="1"/>
</dbReference>
<dbReference type="GO" id="GO:0006006">
    <property type="term" value="P:glucose metabolic process"/>
    <property type="evidence" value="ECO:0007669"/>
    <property type="project" value="InterPro"/>
</dbReference>
<organism evidence="6 7">
    <name type="scientific">Leucobacter viscericola</name>
    <dbReference type="NCBI Taxonomy" id="2714935"/>
    <lineage>
        <taxon>Bacteria</taxon>
        <taxon>Bacillati</taxon>
        <taxon>Actinomycetota</taxon>
        <taxon>Actinomycetes</taxon>
        <taxon>Micrococcales</taxon>
        <taxon>Microbacteriaceae</taxon>
        <taxon>Leucobacter</taxon>
    </lineage>
</organism>
<dbReference type="NCBIfam" id="TIGR01534">
    <property type="entry name" value="GAPDH-I"/>
    <property type="match status" value="1"/>
</dbReference>
<name>A0A6G7XBS9_9MICO</name>
<dbReference type="AlphaFoldDB" id="A0A6G7XBS9"/>
<dbReference type="GO" id="GO:0051287">
    <property type="term" value="F:NAD binding"/>
    <property type="evidence" value="ECO:0007669"/>
    <property type="project" value="InterPro"/>
</dbReference>
<dbReference type="InterPro" id="IPR006424">
    <property type="entry name" value="Glyceraldehyde-3-P_DH_1"/>
</dbReference>
<sequence length="480" mass="51945">MNQRAVSHLEAWKSKQELAERMIPLIGQLYRDHDVVMSVHGRSLVGRSAIDIIRAHSYARKIDEVELPLAETSAIVEALATIQPGPVSVDLALLANEFRASGSQDLEGYLRGVLAPAIGAQPGTGTDVVLYGFGRIGRLLARIIIDHSGSGNGLNLRAIVVRKGAENDLVKRANLLRRDSVHGPFNGTIKVLEDENAILANGVRIQVIYSNDPATVDYTEYGIENAILVDNTGRWRDAEGLSQHLEHTKGISRVLLTAPGKGDMLNVVYGVNNDKITDAHTILSAASCTTNAITPVLKVINDKFGVKQGHVETVHSYTNDQNLIDNFHKGDRRGRSAALNMVLAETGAAKAVSKALPEFEGKLTGNAIRVPTPDVSMAVLNLQLETETDRDEINAFLEKVSLTGALRTQIDYVESPEIVSTDFVGSNRAGIVDGLATIVTGNTAILYVWYDNEYGYSCQVVRIIEQLAGSHPAHLPALEA</sequence>
<dbReference type="SUPFAM" id="SSF51735">
    <property type="entry name" value="NAD(P)-binding Rossmann-fold domains"/>
    <property type="match status" value="1"/>
</dbReference>
<accession>A0A6G7XBS9</accession>
<dbReference type="CDD" id="cd18126">
    <property type="entry name" value="GAPDH_I_C"/>
    <property type="match status" value="1"/>
</dbReference>
<dbReference type="Pfam" id="PF02800">
    <property type="entry name" value="Gp_dh_C"/>
    <property type="match status" value="1"/>
</dbReference>
<dbReference type="EC" id="1.2.1.-" evidence="4"/>
<dbReference type="InterPro" id="IPR036291">
    <property type="entry name" value="NAD(P)-bd_dom_sf"/>
</dbReference>
<dbReference type="Proteomes" id="UP000502677">
    <property type="component" value="Chromosome"/>
</dbReference>
<dbReference type="GO" id="GO:0050661">
    <property type="term" value="F:NADP binding"/>
    <property type="evidence" value="ECO:0007669"/>
    <property type="project" value="InterPro"/>
</dbReference>
<dbReference type="Gene3D" id="3.40.50.720">
    <property type="entry name" value="NAD(P)-binding Rossmann-like Domain"/>
    <property type="match status" value="1"/>
</dbReference>
<dbReference type="CDD" id="cd05214">
    <property type="entry name" value="GAPDH_I_N"/>
    <property type="match status" value="1"/>
</dbReference>
<evidence type="ECO:0000313" key="7">
    <source>
        <dbReference type="Proteomes" id="UP000502677"/>
    </source>
</evidence>
<evidence type="ECO:0000256" key="1">
    <source>
        <dbReference type="ARBA" id="ARBA00007406"/>
    </source>
</evidence>
<dbReference type="InterPro" id="IPR020829">
    <property type="entry name" value="GlycerAld_3-P_DH_cat"/>
</dbReference>
<gene>
    <name evidence="6" type="ORF">G7068_01445</name>
</gene>
<reference evidence="6 7" key="1">
    <citation type="submission" date="2020-03" db="EMBL/GenBank/DDBJ databases">
        <title>Leucobacter sp. nov., isolated from beetles.</title>
        <authorList>
            <person name="Hyun D.-W."/>
            <person name="Bae J.-W."/>
        </authorList>
    </citation>
    <scope>NUCLEOTIDE SEQUENCE [LARGE SCALE GENOMIC DNA]</scope>
    <source>
        <strain evidence="6 7">HDW9C</strain>
    </source>
</reference>
<evidence type="ECO:0000256" key="2">
    <source>
        <dbReference type="ARBA" id="ARBA00023002"/>
    </source>
</evidence>
<keyword evidence="7" id="KW-1185">Reference proteome</keyword>
<evidence type="ECO:0000256" key="4">
    <source>
        <dbReference type="RuleBase" id="RU361160"/>
    </source>
</evidence>
<keyword evidence="2 4" id="KW-0560">Oxidoreductase</keyword>
<dbReference type="EMBL" id="CP049863">
    <property type="protein sequence ID" value="QIK62015.1"/>
    <property type="molecule type" value="Genomic_DNA"/>
</dbReference>
<protein>
    <recommendedName>
        <fullName evidence="4">Glyceraldehyde-3-phosphate dehydrogenase</fullName>
        <ecNumber evidence="4">1.2.1.-</ecNumber>
    </recommendedName>
</protein>
<dbReference type="RefSeq" id="WP_166287836.1">
    <property type="nucleotide sequence ID" value="NZ_CP049863.1"/>
</dbReference>
<dbReference type="PANTHER" id="PTHR43454:SF1">
    <property type="entry name" value="GLYCERALDEHYDE 3-PHOSPHATE DEHYDROGENASE NAD(P) BINDING DOMAIN-CONTAINING PROTEIN"/>
    <property type="match status" value="1"/>
</dbReference>
<dbReference type="SUPFAM" id="SSF55347">
    <property type="entry name" value="Glyceraldehyde-3-phosphate dehydrogenase-like, C-terminal domain"/>
    <property type="match status" value="1"/>
</dbReference>
<evidence type="ECO:0000256" key="3">
    <source>
        <dbReference type="RuleBase" id="RU000397"/>
    </source>
</evidence>
<dbReference type="InterPro" id="IPR020828">
    <property type="entry name" value="GlycerAld_3-P_DH_NAD(P)-bd"/>
</dbReference>
<dbReference type="PANTHER" id="PTHR43454">
    <property type="entry name" value="GLYCERALDEHYDE-3-PHOSPHATE DEHYDROGENASE"/>
    <property type="match status" value="1"/>
</dbReference>
<dbReference type="KEGG" id="lvi:G7068_01445"/>
<evidence type="ECO:0000313" key="6">
    <source>
        <dbReference type="EMBL" id="QIK62015.1"/>
    </source>
</evidence>
<dbReference type="InterPro" id="IPR020830">
    <property type="entry name" value="GlycerAld_3-P_DH_AS"/>
</dbReference>
<feature type="domain" description="Glyceraldehyde 3-phosphate dehydrogenase NAD(P) binding" evidence="5">
    <location>
        <begin position="126"/>
        <end position="288"/>
    </location>
</feature>
<dbReference type="InterPro" id="IPR020831">
    <property type="entry name" value="GlycerAld/Erythrose_P_DH"/>
</dbReference>